<dbReference type="OrthoDB" id="26740at2759"/>
<feature type="region of interest" description="Disordered" evidence="9">
    <location>
        <begin position="1180"/>
        <end position="1420"/>
    </location>
</feature>
<evidence type="ECO:0000256" key="8">
    <source>
        <dbReference type="ARBA" id="ARBA00023136"/>
    </source>
</evidence>
<dbReference type="PANTHER" id="PTHR13466">
    <property type="entry name" value="TEX2 PROTEIN-RELATED"/>
    <property type="match status" value="1"/>
</dbReference>
<feature type="compositionally biased region" description="Basic and acidic residues" evidence="9">
    <location>
        <begin position="234"/>
        <end position="246"/>
    </location>
</feature>
<keyword evidence="2" id="KW-0813">Transport</keyword>
<feature type="compositionally biased region" description="Pro residues" evidence="9">
    <location>
        <begin position="1091"/>
        <end position="1100"/>
    </location>
</feature>
<feature type="domain" description="SMP-LTD" evidence="10">
    <location>
        <begin position="328"/>
        <end position="521"/>
    </location>
</feature>
<feature type="compositionally biased region" description="Pro residues" evidence="9">
    <location>
        <begin position="1239"/>
        <end position="1256"/>
    </location>
</feature>
<keyword evidence="7" id="KW-0446">Lipid-binding</keyword>
<comment type="subcellular location">
    <subcellularLocation>
        <location evidence="1">Endoplasmic reticulum membrane</location>
    </subcellularLocation>
</comment>
<dbReference type="GO" id="GO:1990456">
    <property type="term" value="P:mitochondrion-endoplasmic reticulum membrane tethering"/>
    <property type="evidence" value="ECO:0007669"/>
    <property type="project" value="TreeGrafter"/>
</dbReference>
<feature type="compositionally biased region" description="Pro residues" evidence="9">
    <location>
        <begin position="1220"/>
        <end position="1233"/>
    </location>
</feature>
<evidence type="ECO:0000256" key="5">
    <source>
        <dbReference type="ARBA" id="ARBA00022989"/>
    </source>
</evidence>
<dbReference type="CDD" id="cd21675">
    <property type="entry name" value="SMP_TEX2"/>
    <property type="match status" value="1"/>
</dbReference>
<dbReference type="InterPro" id="IPR031468">
    <property type="entry name" value="SMP_LBD"/>
</dbReference>
<evidence type="ECO:0000256" key="1">
    <source>
        <dbReference type="ARBA" id="ARBA00004586"/>
    </source>
</evidence>
<evidence type="ECO:0000256" key="4">
    <source>
        <dbReference type="ARBA" id="ARBA00022824"/>
    </source>
</evidence>
<feature type="compositionally biased region" description="Low complexity" evidence="9">
    <location>
        <begin position="792"/>
        <end position="802"/>
    </location>
</feature>
<dbReference type="PANTHER" id="PTHR13466:SF19">
    <property type="entry name" value="NUCLEUS-VACUOLE JUNCTION PROTEIN 2"/>
    <property type="match status" value="1"/>
</dbReference>
<dbReference type="Proteomes" id="UP000076738">
    <property type="component" value="Unassembled WGS sequence"/>
</dbReference>
<feature type="region of interest" description="Disordered" evidence="9">
    <location>
        <begin position="1115"/>
        <end position="1145"/>
    </location>
</feature>
<evidence type="ECO:0000256" key="7">
    <source>
        <dbReference type="ARBA" id="ARBA00023121"/>
    </source>
</evidence>
<dbReference type="PROSITE" id="PS51847">
    <property type="entry name" value="SMP"/>
    <property type="match status" value="1"/>
</dbReference>
<evidence type="ECO:0000313" key="12">
    <source>
        <dbReference type="Proteomes" id="UP000076738"/>
    </source>
</evidence>
<feature type="compositionally biased region" description="Basic and acidic residues" evidence="9">
    <location>
        <begin position="692"/>
        <end position="705"/>
    </location>
</feature>
<feature type="compositionally biased region" description="Pro residues" evidence="9">
    <location>
        <begin position="976"/>
        <end position="1001"/>
    </location>
</feature>
<keyword evidence="12" id="KW-1185">Reference proteome</keyword>
<keyword evidence="3" id="KW-0812">Transmembrane</keyword>
<feature type="compositionally biased region" description="Polar residues" evidence="9">
    <location>
        <begin position="924"/>
        <end position="947"/>
    </location>
</feature>
<feature type="region of interest" description="Disordered" evidence="9">
    <location>
        <begin position="548"/>
        <end position="628"/>
    </location>
</feature>
<feature type="compositionally biased region" description="Acidic residues" evidence="9">
    <location>
        <begin position="860"/>
        <end position="869"/>
    </location>
</feature>
<feature type="region of interest" description="Disordered" evidence="9">
    <location>
        <begin position="222"/>
        <end position="264"/>
    </location>
</feature>
<evidence type="ECO:0000256" key="2">
    <source>
        <dbReference type="ARBA" id="ARBA00022448"/>
    </source>
</evidence>
<evidence type="ECO:0000259" key="10">
    <source>
        <dbReference type="PROSITE" id="PS51847"/>
    </source>
</evidence>
<sequence>MLTFLFIYVLGGLTFLPLVLAAALAYAWYTAVPLPSISQLHAPAPGEKSDGPQEEEEASIPRQRDDLDTDLLERDALLGPGGVSGLGAKDMAQDVPGVRVRSGWLIVRNTYAPLPPPTSYVSYVVSSYRSLTTRQPAKNSATGDPQAPRDRFYAQIKGTVLFLYEDEECGDIWAALDLGRYDVHVEGVEGESEEARRAIMDGEMYAKRYAIVLRRRAIGSAAPSEGVVTDSESAPEREKEKEKTDELAPPPRPEGSRRASSASSVSAREPPALYLPYFIFMRSNTQMEDWYLTLQTLSQPVSSPLLPLQPAVYSEEDMDALLQSIDALPEHIPTRWLNALLGRLFFAFYRTAVLEEFVISRMMRKLAKVKRPGFLKEVVVREVSLGSRPPTISKPMLKSLTRGGEASVEAAVSFSGEVRITLEALASLSLGSKFRSYTVKLVLAVVLRSLEGNLLVKIKEPPSNRIWYGFTAMPKMELEVLPVVSERQIKWSMILKPIEARLREIIQESVVLPNMDDIPFFDTRDLIARGGIFADSARKEKHIIGLASGPSVESSSRTELEGLEPASLIGGEGEYGPVETASAPGERTLNGSSLGRSGTRTSTASAPLLGVGKEEKGHGKKGSWFGVGGKKGDVRSSWASGSASVVGLGTPGSAPKGQGASEELAPGPIPVLGEDGTTLGRRSLSDPNVPKLPREELILQRERSADSVNGPAQGIVFPSTDVFDAGPPSASSTSSRSSAVSISTTTPTQRTPPVLPRRSTRAISSGSFPSPEPWPSPTHSPVKTEAVLSPASGSMSSQQQQGTILSSWRARASDKQALQASVSQARDAMKKWGVSFAAKRRAGGGVVGSMFGGKGGSQEDVGESEDEEPERGRGPGAWNGDSSARRKPVQYDDYMSGSALDSEGEPATSGRSSRASSVHSTQRTPSFSGGVSSGTPSRPASVRSFSSTGGGGGPIVKPAGFVVPSAPRTTTELSTSPPPDDPPVPPPPRKSLENPPPPPAPRKSSENTSVAASRKSADVPVVTAPAPRRLSDNPAPASASVLPVPQPGAAAQKREVPSPIHVQPTASGMTMMVPGIHPTHKGELMALGSSPPVPPIPPRPEVAKPMVQSVYRLFKREGSEAPSESTTSTPSVVASGTSPSSTTISAMTVASTSPATSITTLPAPAPAPVPVPIVAPEPKTVRAPSPVPPAKPVQAASPIKPLQPSPVVPPKPVQLQSPVTPVPPPMPPRPVAPVAPALPARPTPPRPTPPTLPPRRPTMNSFVTTAATTSAPTTIPTLTTELPSGPSRVAATALKPELSPDSPTASAALRHVAARHNARPSVDTTGGGTSPSSTGIVADGTSSMGLPTPTSSAVLTPPSLPPRAAVEKILPLSASPSPSPTPLAIDDMDPVTPEGAALPQQMEHVPNGATGARTEETVAA</sequence>
<reference evidence="11 12" key="1">
    <citation type="journal article" date="2016" name="Mol. Biol. Evol.">
        <title>Comparative Genomics of Early-Diverging Mushroom-Forming Fungi Provides Insights into the Origins of Lignocellulose Decay Capabilities.</title>
        <authorList>
            <person name="Nagy L.G."/>
            <person name="Riley R."/>
            <person name="Tritt A."/>
            <person name="Adam C."/>
            <person name="Daum C."/>
            <person name="Floudas D."/>
            <person name="Sun H."/>
            <person name="Yadav J.S."/>
            <person name="Pangilinan J."/>
            <person name="Larsson K.H."/>
            <person name="Matsuura K."/>
            <person name="Barry K."/>
            <person name="Labutti K."/>
            <person name="Kuo R."/>
            <person name="Ohm R.A."/>
            <person name="Bhattacharya S.S."/>
            <person name="Shirouzu T."/>
            <person name="Yoshinaga Y."/>
            <person name="Martin F.M."/>
            <person name="Grigoriev I.V."/>
            <person name="Hibbett D.S."/>
        </authorList>
    </citation>
    <scope>NUCLEOTIDE SEQUENCE [LARGE SCALE GENOMIC DNA]</scope>
    <source>
        <strain evidence="11 12">TUFC12733</strain>
    </source>
</reference>
<gene>
    <name evidence="11" type="ORF">CALVIDRAFT_503814</name>
</gene>
<evidence type="ECO:0000256" key="3">
    <source>
        <dbReference type="ARBA" id="ARBA00022692"/>
    </source>
</evidence>
<keyword evidence="6" id="KW-0445">Lipid transport</keyword>
<feature type="compositionally biased region" description="Gly residues" evidence="9">
    <location>
        <begin position="843"/>
        <end position="856"/>
    </location>
</feature>
<evidence type="ECO:0000256" key="6">
    <source>
        <dbReference type="ARBA" id="ARBA00023055"/>
    </source>
</evidence>
<feature type="compositionally biased region" description="Low complexity" evidence="9">
    <location>
        <begin position="729"/>
        <end position="746"/>
    </location>
</feature>
<feature type="region of interest" description="Disordered" evidence="9">
    <location>
        <begin position="42"/>
        <end position="66"/>
    </location>
</feature>
<protein>
    <recommendedName>
        <fullName evidence="10">SMP-LTD domain-containing protein</fullName>
    </recommendedName>
</protein>
<feature type="compositionally biased region" description="Low complexity" evidence="9">
    <location>
        <begin position="587"/>
        <end position="603"/>
    </location>
</feature>
<dbReference type="GO" id="GO:0008289">
    <property type="term" value="F:lipid binding"/>
    <property type="evidence" value="ECO:0007669"/>
    <property type="project" value="UniProtKB-KW"/>
</dbReference>
<keyword evidence="8" id="KW-0472">Membrane</keyword>
<name>A0A167IKX3_CALVF</name>
<feature type="compositionally biased region" description="Low complexity" evidence="9">
    <location>
        <begin position="909"/>
        <end position="923"/>
    </location>
</feature>
<dbReference type="GO" id="GO:0032865">
    <property type="term" value="C:ERMES complex"/>
    <property type="evidence" value="ECO:0007669"/>
    <property type="project" value="TreeGrafter"/>
</dbReference>
<dbReference type="EMBL" id="KV417307">
    <property type="protein sequence ID" value="KZO92739.1"/>
    <property type="molecule type" value="Genomic_DNA"/>
</dbReference>
<organism evidence="11 12">
    <name type="scientific">Calocera viscosa (strain TUFC12733)</name>
    <dbReference type="NCBI Taxonomy" id="1330018"/>
    <lineage>
        <taxon>Eukaryota</taxon>
        <taxon>Fungi</taxon>
        <taxon>Dikarya</taxon>
        <taxon>Basidiomycota</taxon>
        <taxon>Agaricomycotina</taxon>
        <taxon>Dacrymycetes</taxon>
        <taxon>Dacrymycetales</taxon>
        <taxon>Dacrymycetaceae</taxon>
        <taxon>Calocera</taxon>
    </lineage>
</organism>
<feature type="compositionally biased region" description="Low complexity" evidence="9">
    <location>
        <begin position="1034"/>
        <end position="1043"/>
    </location>
</feature>
<keyword evidence="5" id="KW-1133">Transmembrane helix</keyword>
<feature type="compositionally biased region" description="Polar residues" evidence="9">
    <location>
        <begin position="1340"/>
        <end position="1354"/>
    </location>
</feature>
<dbReference type="GO" id="GO:0005789">
    <property type="term" value="C:endoplasmic reticulum membrane"/>
    <property type="evidence" value="ECO:0007669"/>
    <property type="project" value="UniProtKB-SubCell"/>
</dbReference>
<keyword evidence="4" id="KW-0256">Endoplasmic reticulum</keyword>
<accession>A0A167IKX3</accession>
<proteinExistence type="predicted"/>
<dbReference type="STRING" id="1330018.A0A167IKX3"/>
<feature type="compositionally biased region" description="Low complexity" evidence="9">
    <location>
        <begin position="1120"/>
        <end position="1145"/>
    </location>
</feature>
<feature type="compositionally biased region" description="Low complexity" evidence="9">
    <location>
        <begin position="1264"/>
        <end position="1284"/>
    </location>
</feature>
<feature type="region of interest" description="Disordered" evidence="9">
    <location>
        <begin position="649"/>
        <end position="826"/>
    </location>
</feature>
<feature type="compositionally biased region" description="Pro residues" evidence="9">
    <location>
        <begin position="1201"/>
        <end position="1212"/>
    </location>
</feature>
<dbReference type="GO" id="GO:0015914">
    <property type="term" value="P:phospholipid transport"/>
    <property type="evidence" value="ECO:0007669"/>
    <property type="project" value="TreeGrafter"/>
</dbReference>
<evidence type="ECO:0000256" key="9">
    <source>
        <dbReference type="SAM" id="MobiDB-lite"/>
    </source>
</evidence>
<feature type="region of interest" description="Disordered" evidence="9">
    <location>
        <begin position="843"/>
        <end position="1101"/>
    </location>
</feature>
<evidence type="ECO:0000313" key="11">
    <source>
        <dbReference type="EMBL" id="KZO92739.1"/>
    </source>
</evidence>